<accession>A0ACB7SMZ8</accession>
<name>A0ACB7SMZ8_HYAAI</name>
<sequence>MPRKSAPSERSVRVSPALAMNGYTFTFLRRQRKGRRASRFALRQRQPVCRSGRTEHSGRRRLFRALISIHDPLAACRCARDRESNARTWTVTLRAFSWNLRCPGQTDCLLPRRLLLLGKVSQPISGRSLVPWTDGTGVCEALD</sequence>
<organism evidence="1 2">
    <name type="scientific">Hyalomma asiaticum</name>
    <name type="common">Tick</name>
    <dbReference type="NCBI Taxonomy" id="266040"/>
    <lineage>
        <taxon>Eukaryota</taxon>
        <taxon>Metazoa</taxon>
        <taxon>Ecdysozoa</taxon>
        <taxon>Arthropoda</taxon>
        <taxon>Chelicerata</taxon>
        <taxon>Arachnida</taxon>
        <taxon>Acari</taxon>
        <taxon>Parasitiformes</taxon>
        <taxon>Ixodida</taxon>
        <taxon>Ixodoidea</taxon>
        <taxon>Ixodidae</taxon>
        <taxon>Hyalomminae</taxon>
        <taxon>Hyalomma</taxon>
    </lineage>
</organism>
<gene>
    <name evidence="1" type="ORF">HPB50_013372</name>
</gene>
<comment type="caution">
    <text evidence="1">The sequence shown here is derived from an EMBL/GenBank/DDBJ whole genome shotgun (WGS) entry which is preliminary data.</text>
</comment>
<evidence type="ECO:0000313" key="1">
    <source>
        <dbReference type="EMBL" id="KAH6936098.1"/>
    </source>
</evidence>
<keyword evidence="2" id="KW-1185">Reference proteome</keyword>
<evidence type="ECO:0000313" key="2">
    <source>
        <dbReference type="Proteomes" id="UP000821845"/>
    </source>
</evidence>
<dbReference type="EMBL" id="CM023483">
    <property type="protein sequence ID" value="KAH6936098.1"/>
    <property type="molecule type" value="Genomic_DNA"/>
</dbReference>
<protein>
    <submittedName>
        <fullName evidence="1">Uncharacterized protein</fullName>
    </submittedName>
</protein>
<proteinExistence type="predicted"/>
<dbReference type="Proteomes" id="UP000821845">
    <property type="component" value="Chromosome 3"/>
</dbReference>
<reference evidence="1" key="1">
    <citation type="submission" date="2020-05" db="EMBL/GenBank/DDBJ databases">
        <title>Large-scale comparative analyses of tick genomes elucidate their genetic diversity and vector capacities.</title>
        <authorList>
            <person name="Jia N."/>
            <person name="Wang J."/>
            <person name="Shi W."/>
            <person name="Du L."/>
            <person name="Sun Y."/>
            <person name="Zhan W."/>
            <person name="Jiang J."/>
            <person name="Wang Q."/>
            <person name="Zhang B."/>
            <person name="Ji P."/>
            <person name="Sakyi L.B."/>
            <person name="Cui X."/>
            <person name="Yuan T."/>
            <person name="Jiang B."/>
            <person name="Yang W."/>
            <person name="Lam T.T.-Y."/>
            <person name="Chang Q."/>
            <person name="Ding S."/>
            <person name="Wang X."/>
            <person name="Zhu J."/>
            <person name="Ruan X."/>
            <person name="Zhao L."/>
            <person name="Wei J."/>
            <person name="Que T."/>
            <person name="Du C."/>
            <person name="Cheng J."/>
            <person name="Dai P."/>
            <person name="Han X."/>
            <person name="Huang E."/>
            <person name="Gao Y."/>
            <person name="Liu J."/>
            <person name="Shao H."/>
            <person name="Ye R."/>
            <person name="Li L."/>
            <person name="Wei W."/>
            <person name="Wang X."/>
            <person name="Wang C."/>
            <person name="Yang T."/>
            <person name="Huo Q."/>
            <person name="Li W."/>
            <person name="Guo W."/>
            <person name="Chen H."/>
            <person name="Zhou L."/>
            <person name="Ni X."/>
            <person name="Tian J."/>
            <person name="Zhou Y."/>
            <person name="Sheng Y."/>
            <person name="Liu T."/>
            <person name="Pan Y."/>
            <person name="Xia L."/>
            <person name="Li J."/>
            <person name="Zhao F."/>
            <person name="Cao W."/>
        </authorList>
    </citation>
    <scope>NUCLEOTIDE SEQUENCE</scope>
    <source>
        <strain evidence="1">Hyas-2018</strain>
    </source>
</reference>